<dbReference type="Proteomes" id="UP000185511">
    <property type="component" value="Chromosome"/>
</dbReference>
<evidence type="ECO:0000313" key="3">
    <source>
        <dbReference type="Proteomes" id="UP000185511"/>
    </source>
</evidence>
<dbReference type="EMBL" id="CP016076">
    <property type="protein sequence ID" value="APU12298.1"/>
    <property type="molecule type" value="Genomic_DNA"/>
</dbReference>
<gene>
    <name evidence="2" type="ORF">UA74_01035</name>
</gene>
<feature type="compositionally biased region" description="Basic and acidic residues" evidence="1">
    <location>
        <begin position="1"/>
        <end position="17"/>
    </location>
</feature>
<evidence type="ECO:0008006" key="4">
    <source>
        <dbReference type="Google" id="ProtNLM"/>
    </source>
</evidence>
<evidence type="ECO:0000313" key="2">
    <source>
        <dbReference type="EMBL" id="APU12298.1"/>
    </source>
</evidence>
<keyword evidence="3" id="KW-1185">Reference proteome</keyword>
<dbReference type="AlphaFoldDB" id="A0AAC9L6X6"/>
<protein>
    <recommendedName>
        <fullName evidence="4">(d)CMP kinase</fullName>
    </recommendedName>
</protein>
<reference evidence="3" key="1">
    <citation type="submission" date="2016-06" db="EMBL/GenBank/DDBJ databases">
        <title>Complete genome sequence of Actinoalloteichus fjordicus DSM 46855 (=ADI127-17), type strain of the new species Actinoalloteichus fjordicus.</title>
        <authorList>
            <person name="Ruckert C."/>
            <person name="Nouioui I."/>
            <person name="Willmese J."/>
            <person name="van Wezel G."/>
            <person name="Klenk H.-P."/>
            <person name="Kalinowski J."/>
            <person name="Zotchev S.B."/>
        </authorList>
    </citation>
    <scope>NUCLEOTIDE SEQUENCE [LARGE SCALE GENOMIC DNA]</scope>
    <source>
        <strain evidence="3">ADI127-7</strain>
    </source>
</reference>
<feature type="region of interest" description="Disordered" evidence="1">
    <location>
        <begin position="1"/>
        <end position="23"/>
    </location>
</feature>
<dbReference type="KEGG" id="acad:UA74_01035"/>
<dbReference type="Gene3D" id="3.40.50.300">
    <property type="entry name" value="P-loop containing nucleotide triphosphate hydrolases"/>
    <property type="match status" value="1"/>
</dbReference>
<evidence type="ECO:0000256" key="1">
    <source>
        <dbReference type="SAM" id="MobiDB-lite"/>
    </source>
</evidence>
<name>A0AAC9L6X6_9PSEU</name>
<dbReference type="RefSeq" id="WP_318533282.1">
    <property type="nucleotide sequence ID" value="NZ_CP016076.1"/>
</dbReference>
<accession>A0AAC9L6X6</accession>
<dbReference type="InterPro" id="IPR027417">
    <property type="entry name" value="P-loop_NTPase"/>
</dbReference>
<dbReference type="SUPFAM" id="SSF52540">
    <property type="entry name" value="P-loop containing nucleoside triphosphate hydrolases"/>
    <property type="match status" value="1"/>
</dbReference>
<proteinExistence type="predicted"/>
<sequence length="223" mass="24548">MTDSGEADRERTGRTDGDGPAFPADRVAGLIDAVLRRPARLGRVRVLAVDGPSGSGKSTLADAILAALPARGVVGGLVRSDDFATWTEPEGWWDRLEHGVLAPLRAGRPGGYRRIEWTDSGPQPGGSVEVPIPEVLVLEGVTTGRRAASELLSLLVWISWGDEQHRRERAVARDGEVIRTPMHGWQRFERAWFAEDRPWERADVLVTDGSWLTPHVSSDRHRQ</sequence>
<organism evidence="2 3">
    <name type="scientific">Actinoalloteichus fjordicus</name>
    <dbReference type="NCBI Taxonomy" id="1612552"/>
    <lineage>
        <taxon>Bacteria</taxon>
        <taxon>Bacillati</taxon>
        <taxon>Actinomycetota</taxon>
        <taxon>Actinomycetes</taxon>
        <taxon>Pseudonocardiales</taxon>
        <taxon>Pseudonocardiaceae</taxon>
        <taxon>Actinoalloteichus</taxon>
    </lineage>
</organism>